<dbReference type="PRINTS" id="PR00246">
    <property type="entry name" value="SOMATOSTATNR"/>
</dbReference>
<feature type="transmembrane region" description="Helical" evidence="13">
    <location>
        <begin position="203"/>
        <end position="233"/>
    </location>
</feature>
<feature type="transmembrane region" description="Helical" evidence="13">
    <location>
        <begin position="50"/>
        <end position="72"/>
    </location>
</feature>
<dbReference type="FunFam" id="1.20.1070.10:FF:000039">
    <property type="entry name" value="somatostatin receptor type 2"/>
    <property type="match status" value="1"/>
</dbReference>
<evidence type="ECO:0000259" key="14">
    <source>
        <dbReference type="PROSITE" id="PS50262"/>
    </source>
</evidence>
<evidence type="ECO:0000256" key="2">
    <source>
        <dbReference type="ARBA" id="ARBA00022475"/>
    </source>
</evidence>
<accession>A0A834FTD7</accession>
<dbReference type="PROSITE" id="PS00237">
    <property type="entry name" value="G_PROTEIN_RECEP_F1_1"/>
    <property type="match status" value="1"/>
</dbReference>
<reference evidence="15" key="1">
    <citation type="journal article" name="BMC Genomics">
        <title>Long-read sequencing and de novo genome assembly of marine medaka (Oryzias melastigma).</title>
        <authorList>
            <person name="Liang P."/>
            <person name="Saqib H.S.A."/>
            <person name="Ni X."/>
            <person name="Shen Y."/>
        </authorList>
    </citation>
    <scope>NUCLEOTIDE SEQUENCE</scope>
    <source>
        <strain evidence="15">Bigg-433</strain>
    </source>
</reference>
<keyword evidence="10 11" id="KW-0807">Transducer</keyword>
<evidence type="ECO:0000313" key="15">
    <source>
        <dbReference type="EMBL" id="KAF6739052.1"/>
    </source>
</evidence>
<protein>
    <submittedName>
        <fullName evidence="15">Somatostatin receptor type 5</fullName>
    </submittedName>
</protein>
<evidence type="ECO:0000256" key="9">
    <source>
        <dbReference type="ARBA" id="ARBA00023180"/>
    </source>
</evidence>
<evidence type="ECO:0000256" key="7">
    <source>
        <dbReference type="ARBA" id="ARBA00023157"/>
    </source>
</evidence>
<gene>
    <name evidence="15" type="ORF">FQA47_001401</name>
</gene>
<dbReference type="PRINTS" id="PR00237">
    <property type="entry name" value="GPCRRHODOPSN"/>
</dbReference>
<name>A0A834FTD7_ORYME</name>
<keyword evidence="3 11" id="KW-0812">Transmembrane</keyword>
<evidence type="ECO:0000256" key="4">
    <source>
        <dbReference type="ARBA" id="ARBA00022989"/>
    </source>
</evidence>
<keyword evidence="6 13" id="KW-0472">Membrane</keyword>
<feature type="region of interest" description="Disordered" evidence="12">
    <location>
        <begin position="390"/>
        <end position="413"/>
    </location>
</feature>
<comment type="similarity">
    <text evidence="11">Belongs to the G-protein coupled receptor 1 family.</text>
</comment>
<keyword evidence="4 13" id="KW-1133">Transmembrane helix</keyword>
<dbReference type="InterPro" id="IPR017452">
    <property type="entry name" value="GPCR_Rhodpsn_7TM"/>
</dbReference>
<evidence type="ECO:0000313" key="16">
    <source>
        <dbReference type="Proteomes" id="UP000646548"/>
    </source>
</evidence>
<feature type="transmembrane region" description="Helical" evidence="13">
    <location>
        <begin position="294"/>
        <end position="315"/>
    </location>
</feature>
<dbReference type="EMBL" id="WKFB01000015">
    <property type="protein sequence ID" value="KAF6739052.1"/>
    <property type="molecule type" value="Genomic_DNA"/>
</dbReference>
<evidence type="ECO:0000256" key="10">
    <source>
        <dbReference type="ARBA" id="ARBA00023224"/>
    </source>
</evidence>
<keyword evidence="9" id="KW-0325">Glycoprotein</keyword>
<dbReference type="GO" id="GO:0004994">
    <property type="term" value="F:somatostatin receptor activity"/>
    <property type="evidence" value="ECO:0007669"/>
    <property type="project" value="InterPro"/>
</dbReference>
<feature type="transmembrane region" description="Helical" evidence="13">
    <location>
        <begin position="254"/>
        <end position="274"/>
    </location>
</feature>
<dbReference type="AlphaFoldDB" id="A0A834FTD7"/>
<dbReference type="PRINTS" id="PR00591">
    <property type="entry name" value="SOMATOSTTN5R"/>
</dbReference>
<dbReference type="InterPro" id="IPR000586">
    <property type="entry name" value="Somatstn_rcpt"/>
</dbReference>
<dbReference type="PANTHER" id="PTHR24229:SF20">
    <property type="entry name" value="SOMATOSTATIN RECEPTOR TYPE 5"/>
    <property type="match status" value="1"/>
</dbReference>
<keyword evidence="8 11" id="KW-0675">Receptor</keyword>
<dbReference type="InterPro" id="IPR001184">
    <property type="entry name" value="Somatstn_rcpt_5"/>
</dbReference>
<dbReference type="GO" id="GO:0043005">
    <property type="term" value="C:neuron projection"/>
    <property type="evidence" value="ECO:0007669"/>
    <property type="project" value="TreeGrafter"/>
</dbReference>
<feature type="transmembrane region" description="Helical" evidence="13">
    <location>
        <begin position="161"/>
        <end position="183"/>
    </location>
</feature>
<dbReference type="InterPro" id="IPR000276">
    <property type="entry name" value="GPCR_Rhodpsn"/>
</dbReference>
<dbReference type="GO" id="GO:0071385">
    <property type="term" value="P:cellular response to glucocorticoid stimulus"/>
    <property type="evidence" value="ECO:0007669"/>
    <property type="project" value="TreeGrafter"/>
</dbReference>
<dbReference type="GO" id="GO:0050796">
    <property type="term" value="P:regulation of insulin secretion"/>
    <property type="evidence" value="ECO:0007669"/>
    <property type="project" value="TreeGrafter"/>
</dbReference>
<keyword evidence="2" id="KW-1003">Cell membrane</keyword>
<proteinExistence type="inferred from homology"/>
<dbReference type="GO" id="GO:0042923">
    <property type="term" value="F:neuropeptide binding"/>
    <property type="evidence" value="ECO:0007669"/>
    <property type="project" value="TreeGrafter"/>
</dbReference>
<dbReference type="PROSITE" id="PS50262">
    <property type="entry name" value="G_PROTEIN_RECEP_F1_2"/>
    <property type="match status" value="1"/>
</dbReference>
<comment type="subcellular location">
    <subcellularLocation>
        <location evidence="1">Cell membrane</location>
        <topology evidence="1">Multi-pass membrane protein</topology>
    </subcellularLocation>
</comment>
<evidence type="ECO:0000256" key="3">
    <source>
        <dbReference type="ARBA" id="ARBA00022692"/>
    </source>
</evidence>
<organism evidence="15 16">
    <name type="scientific">Oryzias melastigma</name>
    <name type="common">Marine medaka</name>
    <dbReference type="NCBI Taxonomy" id="30732"/>
    <lineage>
        <taxon>Eukaryota</taxon>
        <taxon>Metazoa</taxon>
        <taxon>Chordata</taxon>
        <taxon>Craniata</taxon>
        <taxon>Vertebrata</taxon>
        <taxon>Euteleostomi</taxon>
        <taxon>Actinopterygii</taxon>
        <taxon>Neopterygii</taxon>
        <taxon>Teleostei</taxon>
        <taxon>Neoteleostei</taxon>
        <taxon>Acanthomorphata</taxon>
        <taxon>Ovalentaria</taxon>
        <taxon>Atherinomorphae</taxon>
        <taxon>Beloniformes</taxon>
        <taxon>Adrianichthyidae</taxon>
        <taxon>Oryziinae</taxon>
        <taxon>Oryzias</taxon>
    </lineage>
</organism>
<dbReference type="Gene3D" id="1.20.1070.10">
    <property type="entry name" value="Rhodopsin 7-helix transmembrane proteins"/>
    <property type="match status" value="1"/>
</dbReference>
<keyword evidence="5 11" id="KW-0297">G-protein coupled receptor</keyword>
<dbReference type="SMART" id="SM01381">
    <property type="entry name" value="7TM_GPCR_Srsx"/>
    <property type="match status" value="1"/>
</dbReference>
<evidence type="ECO:0000256" key="11">
    <source>
        <dbReference type="RuleBase" id="RU000688"/>
    </source>
</evidence>
<dbReference type="PANTHER" id="PTHR24229">
    <property type="entry name" value="NEUROPEPTIDES RECEPTOR"/>
    <property type="match status" value="1"/>
</dbReference>
<dbReference type="Pfam" id="PF00001">
    <property type="entry name" value="7tm_1"/>
    <property type="match status" value="1"/>
</dbReference>
<evidence type="ECO:0000256" key="12">
    <source>
        <dbReference type="SAM" id="MobiDB-lite"/>
    </source>
</evidence>
<dbReference type="GO" id="GO:0005886">
    <property type="term" value="C:plasma membrane"/>
    <property type="evidence" value="ECO:0007669"/>
    <property type="project" value="UniProtKB-SubCell"/>
</dbReference>
<sequence>MEPQSWYTFPSELNSSSTPFLYSSQLPLNLSSNLSTQSIPFQGSSTTLTAIISLTVFVLGLTGNTLAIYVVLRYAKMKTVTNIYILNLAVADELYIIGLPFLTTQNVLSYWPFGSFLCRVVMTADSMNQFTSIFCLTVMSMDRYLAVVHPIRSTKWRHPRVAKVVSAGMWAVSFVVVLPVVIFSDVQDTFNSCNMIWPEPKDVWSTAFIIYTSTVGFFGPLLIICLCYLLIIVKVKSSGARVGFAKRRRSERKVTRMVVVIVVVFVLCWLPFFIINMVNLVVIIPESSSTAGIYFFAVILSYANSCANPLLYGFLSDNFKQSFRKVLCVRSLRCTISGVEDGDPSVPRTEKSTAQDCILLSPQNEMHRHPQNSQMCLTPPHLEDHNYSMKRGQERRWEQLDSSSDGGEEPPHLRMLHRGAAAPQPDVQPPTLPAPWGSALSSLYDNLRRLAANVNAVLQLIDGLMNESPYDQEM</sequence>
<evidence type="ECO:0000256" key="5">
    <source>
        <dbReference type="ARBA" id="ARBA00023040"/>
    </source>
</evidence>
<evidence type="ECO:0000256" key="13">
    <source>
        <dbReference type="SAM" id="Phobius"/>
    </source>
</evidence>
<keyword evidence="7" id="KW-1015">Disulfide bond</keyword>
<evidence type="ECO:0000256" key="1">
    <source>
        <dbReference type="ARBA" id="ARBA00004651"/>
    </source>
</evidence>
<evidence type="ECO:0000256" key="8">
    <source>
        <dbReference type="ARBA" id="ARBA00023170"/>
    </source>
</evidence>
<feature type="compositionally biased region" description="Basic and acidic residues" evidence="12">
    <location>
        <begin position="390"/>
        <end position="399"/>
    </location>
</feature>
<comment type="caution">
    <text evidence="15">The sequence shown here is derived from an EMBL/GenBank/DDBJ whole genome shotgun (WGS) entry which is preliminary data.</text>
</comment>
<dbReference type="Proteomes" id="UP000646548">
    <property type="component" value="Unassembled WGS sequence"/>
</dbReference>
<dbReference type="SUPFAM" id="SSF81321">
    <property type="entry name" value="Family A G protein-coupled receptor-like"/>
    <property type="match status" value="1"/>
</dbReference>
<feature type="domain" description="G-protein coupled receptors family 1 profile" evidence="14">
    <location>
        <begin position="63"/>
        <end position="312"/>
    </location>
</feature>
<evidence type="ECO:0000256" key="6">
    <source>
        <dbReference type="ARBA" id="ARBA00023136"/>
    </source>
</evidence>